<dbReference type="GO" id="GO:0005975">
    <property type="term" value="P:carbohydrate metabolic process"/>
    <property type="evidence" value="ECO:0007669"/>
    <property type="project" value="InterPro"/>
</dbReference>
<organism evidence="8 9">
    <name type="scientific">Carya illinoinensis</name>
    <name type="common">Pecan</name>
    <dbReference type="NCBI Taxonomy" id="32201"/>
    <lineage>
        <taxon>Eukaryota</taxon>
        <taxon>Viridiplantae</taxon>
        <taxon>Streptophyta</taxon>
        <taxon>Embryophyta</taxon>
        <taxon>Tracheophyta</taxon>
        <taxon>Spermatophyta</taxon>
        <taxon>Magnoliopsida</taxon>
        <taxon>eudicotyledons</taxon>
        <taxon>Gunneridae</taxon>
        <taxon>Pentapetalae</taxon>
        <taxon>rosids</taxon>
        <taxon>fabids</taxon>
        <taxon>Fagales</taxon>
        <taxon>Juglandaceae</taxon>
        <taxon>Carya</taxon>
    </lineage>
</organism>
<dbReference type="InterPro" id="IPR044965">
    <property type="entry name" value="Glyco_hydro_17_plant"/>
</dbReference>
<protein>
    <recommendedName>
        <fullName evidence="3">glucan endo-1,3-beta-D-glucosidase</fullName>
        <ecNumber evidence="3">3.2.1.39</ecNumber>
    </recommendedName>
</protein>
<dbReference type="GO" id="GO:0042973">
    <property type="term" value="F:glucan endo-1,3-beta-D-glucosidase activity"/>
    <property type="evidence" value="ECO:0007669"/>
    <property type="project" value="UniProtKB-EC"/>
</dbReference>
<sequence length="389" mass="42553">MYGINYGRIAYNLPSLKSVVTLLKAAKIKNIRIYDVNHEVLTAFNGSGIEIVVGLGSEFLTEMGVNEDRAMSWIKENVQPFLPGTSIRGIVVGNEILATKNVYNALDRLDLTKVVQVQSPHSLGVFANLFPPSSCTFKEDIVPYMKPLLQFFSQIVSPFFINAYPFLTYMIHYDNVFDAQIDAAYVALEKAGFGKIQVIVSETGWPSRGDESEAGASKKNARTYNNNLCKRLAKRKGTPYGPKIPMKASVFALFNENLKPGGTSERNFGLFKADGSVAYDIGCIGLNPCLAASSLLSVKMITLAASSNEHTVDAYQKLYAMIDLYGDNQQHPSMTGMGSNVGLHSGKATIVGSSKPILNPVVVIGKGRPPYLRKSSTMEKRVLKVKTNK</sequence>
<comment type="caution">
    <text evidence="8">The sequence shown here is derived from an EMBL/GenBank/DDBJ whole genome shotgun (WGS) entry which is preliminary data.</text>
</comment>
<comment type="similarity">
    <text evidence="2 6">Belongs to the glycosyl hydrolase 17 family.</text>
</comment>
<dbReference type="EMBL" id="CM031810">
    <property type="protein sequence ID" value="KAG6663964.1"/>
    <property type="molecule type" value="Genomic_DNA"/>
</dbReference>
<evidence type="ECO:0000256" key="2">
    <source>
        <dbReference type="ARBA" id="ARBA00008773"/>
    </source>
</evidence>
<evidence type="ECO:0000256" key="4">
    <source>
        <dbReference type="ARBA" id="ARBA00022801"/>
    </source>
</evidence>
<dbReference type="PROSITE" id="PS00587">
    <property type="entry name" value="GLYCOSYL_HYDROL_F17"/>
    <property type="match status" value="1"/>
</dbReference>
<evidence type="ECO:0000313" key="9">
    <source>
        <dbReference type="Proteomes" id="UP000811609"/>
    </source>
</evidence>
<evidence type="ECO:0000256" key="5">
    <source>
        <dbReference type="ARBA" id="ARBA00023295"/>
    </source>
</evidence>
<dbReference type="AlphaFoldDB" id="A0A8T1RBN7"/>
<evidence type="ECO:0000256" key="6">
    <source>
        <dbReference type="RuleBase" id="RU004335"/>
    </source>
</evidence>
<comment type="catalytic activity">
    <reaction evidence="1">
        <text>Hydrolysis of (1-&gt;3)-beta-D-glucosidic linkages in (1-&gt;3)-beta-D-glucans.</text>
        <dbReference type="EC" id="3.2.1.39"/>
    </reaction>
</comment>
<dbReference type="EC" id="3.2.1.39" evidence="3"/>
<keyword evidence="5 7" id="KW-0326">Glycosidase</keyword>
<proteinExistence type="inferred from homology"/>
<evidence type="ECO:0000256" key="1">
    <source>
        <dbReference type="ARBA" id="ARBA00000382"/>
    </source>
</evidence>
<evidence type="ECO:0000256" key="3">
    <source>
        <dbReference type="ARBA" id="ARBA00012780"/>
    </source>
</evidence>
<accession>A0A8T1RBN7</accession>
<dbReference type="PANTHER" id="PTHR32227">
    <property type="entry name" value="GLUCAN ENDO-1,3-BETA-GLUCOSIDASE BG1-RELATED-RELATED"/>
    <property type="match status" value="1"/>
</dbReference>
<name>A0A8T1RBN7_CARIL</name>
<dbReference type="Pfam" id="PF00332">
    <property type="entry name" value="Glyco_hydro_17"/>
    <property type="match status" value="1"/>
</dbReference>
<reference evidence="8" key="1">
    <citation type="submission" date="2020-12" db="EMBL/GenBank/DDBJ databases">
        <title>WGS assembly of Carya illinoinensis cv. Pawnee.</title>
        <authorList>
            <person name="Platts A."/>
            <person name="Shu S."/>
            <person name="Wright S."/>
            <person name="Barry K."/>
            <person name="Edger P."/>
            <person name="Pires J.C."/>
            <person name="Schmutz J."/>
        </authorList>
    </citation>
    <scope>NUCLEOTIDE SEQUENCE</scope>
    <source>
        <tissue evidence="8">Leaf</tissue>
    </source>
</reference>
<evidence type="ECO:0000256" key="7">
    <source>
        <dbReference type="RuleBase" id="RU004336"/>
    </source>
</evidence>
<dbReference type="Proteomes" id="UP000811609">
    <property type="component" value="Chromosome 2"/>
</dbReference>
<dbReference type="InterPro" id="IPR000490">
    <property type="entry name" value="Glyco_hydro_17"/>
</dbReference>
<evidence type="ECO:0000313" key="8">
    <source>
        <dbReference type="EMBL" id="KAG6663964.1"/>
    </source>
</evidence>
<keyword evidence="9" id="KW-1185">Reference proteome</keyword>
<gene>
    <name evidence="8" type="ORF">CIPAW_02G058200</name>
</gene>
<keyword evidence="4 7" id="KW-0378">Hydrolase</keyword>